<evidence type="ECO:0000313" key="2">
    <source>
        <dbReference type="Proteomes" id="UP000570517"/>
    </source>
</evidence>
<dbReference type="Proteomes" id="UP000570517">
    <property type="component" value="Unassembled WGS sequence"/>
</dbReference>
<dbReference type="AlphaFoldDB" id="A0A850PZT7"/>
<organism evidence="1 2">
    <name type="scientific">Mycolicibacterium hippocampi</name>
    <dbReference type="NCBI Taxonomy" id="659824"/>
    <lineage>
        <taxon>Bacteria</taxon>
        <taxon>Bacillati</taxon>
        <taxon>Actinomycetota</taxon>
        <taxon>Actinomycetes</taxon>
        <taxon>Mycobacteriales</taxon>
        <taxon>Mycobacteriaceae</taxon>
        <taxon>Mycolicibacterium</taxon>
    </lineage>
</organism>
<proteinExistence type="predicted"/>
<comment type="caution">
    <text evidence="1">The sequence shown here is derived from an EMBL/GenBank/DDBJ whole genome shotgun (WGS) entry which is preliminary data.</text>
</comment>
<name>A0A850PZT7_9MYCO</name>
<keyword evidence="2" id="KW-1185">Reference proteome</keyword>
<accession>A0A850PZT7</accession>
<gene>
    <name evidence="1" type="ORF">HLY00_3029</name>
</gene>
<reference evidence="1 2" key="1">
    <citation type="submission" date="2020-05" db="EMBL/GenBank/DDBJ databases">
        <title>Draft genome sequence of Mycobacterium hippocampi DL, isolated from European seabass, Dicentrarchus labrax, reared in fish farms.</title>
        <authorList>
            <person name="Stathopoulou P."/>
            <person name="Asimakis E."/>
            <person name="Tzokas K."/>
            <person name="Batargias C."/>
            <person name="Tsiamis G."/>
        </authorList>
    </citation>
    <scope>NUCLEOTIDE SEQUENCE [LARGE SCALE GENOMIC DNA]</scope>
    <source>
        <strain evidence="1 2">DL</strain>
    </source>
</reference>
<protein>
    <submittedName>
        <fullName evidence="1">Uncharacterized protein</fullName>
    </submittedName>
</protein>
<evidence type="ECO:0000313" key="1">
    <source>
        <dbReference type="EMBL" id="NVN53933.1"/>
    </source>
</evidence>
<dbReference type="EMBL" id="JABFYL010000050">
    <property type="protein sequence ID" value="NVN53933.1"/>
    <property type="molecule type" value="Genomic_DNA"/>
</dbReference>
<sequence>MLLKDFTNTQTHLVTHDVTEYPFDISESIRGWSAQPDGSCWSAGHHGPAL</sequence>